<dbReference type="PROSITE" id="PS51257">
    <property type="entry name" value="PROKAR_LIPOPROTEIN"/>
    <property type="match status" value="1"/>
</dbReference>
<gene>
    <name evidence="3" type="ORF">GL263_06935</name>
</gene>
<keyword evidence="1" id="KW-0732">Signal</keyword>
<dbReference type="Gene3D" id="3.40.190.10">
    <property type="entry name" value="Periplasmic binding protein-like II"/>
    <property type="match status" value="1"/>
</dbReference>
<protein>
    <submittedName>
        <fullName evidence="3">ABC transporter substrate-binding protein</fullName>
    </submittedName>
</protein>
<evidence type="ECO:0000259" key="2">
    <source>
        <dbReference type="Pfam" id="PF00496"/>
    </source>
</evidence>
<dbReference type="EMBL" id="WMLF01000065">
    <property type="protein sequence ID" value="MBB1243300.1"/>
    <property type="molecule type" value="Genomic_DNA"/>
</dbReference>
<sequence>MRLRKHTPFVPVAVATTLLATGCFASTSGPVDGEQRLRVVMMLPPRSGLSPLSDDAFKLSRWSTAETLVTLDANGDPRPALAEKWRWSDERTWTFTLRSGVTFHDGTPLTAKDVVRSLTRAAGAAPKPRILDGVELAVAGKGDTVSVTTAVADPLLPQRLSSPQLSILAARAYRGKTVDPVGAGTGAFVLKKVNGTSSATLDRNEDYWGGRPKAPGIDVRFVPDGTARAAALRSGEADIVEAVPVSQASLLKEDQITEVPMPRTNTLYLNTRRGVFRDPAMRAAARAAVDAEPLVKGVYEGRADVAEGLLGPAIPWAKQRPERAKRTPAGDPKGRRITIGTFTDRAELPEVAAALQQQLRTAGFRVKLEIREYANIESDALAGKFDAFVLSRATVLDSGDPAAYLYSDFAGDGSFNISQLADPAVDKALEKASSTPTGAARRKAVLEAEAAVLNTDAAVPMLHERVIQGDAANVVNSAKDPRERLLVTADTHLR</sequence>
<organism evidence="3 4">
    <name type="scientific">Streptomyces durbertensis</name>
    <dbReference type="NCBI Taxonomy" id="2448886"/>
    <lineage>
        <taxon>Bacteria</taxon>
        <taxon>Bacillati</taxon>
        <taxon>Actinomycetota</taxon>
        <taxon>Actinomycetes</taxon>
        <taxon>Kitasatosporales</taxon>
        <taxon>Streptomycetaceae</taxon>
        <taxon>Streptomyces</taxon>
    </lineage>
</organism>
<keyword evidence="4" id="KW-1185">Reference proteome</keyword>
<evidence type="ECO:0000256" key="1">
    <source>
        <dbReference type="SAM" id="SignalP"/>
    </source>
</evidence>
<comment type="caution">
    <text evidence="3">The sequence shown here is derived from an EMBL/GenBank/DDBJ whole genome shotgun (WGS) entry which is preliminary data.</text>
</comment>
<feature type="chain" id="PRO_5046581995" evidence="1">
    <location>
        <begin position="26"/>
        <end position="494"/>
    </location>
</feature>
<dbReference type="CDD" id="cd08490">
    <property type="entry name" value="PBP2_NikA_DppA_OppA_like_3"/>
    <property type="match status" value="1"/>
</dbReference>
<name>A0ABR6EEB7_9ACTN</name>
<dbReference type="InterPro" id="IPR000914">
    <property type="entry name" value="SBP_5_dom"/>
</dbReference>
<dbReference type="Gene3D" id="3.10.105.10">
    <property type="entry name" value="Dipeptide-binding Protein, Domain 3"/>
    <property type="match status" value="1"/>
</dbReference>
<proteinExistence type="predicted"/>
<dbReference type="SUPFAM" id="SSF53850">
    <property type="entry name" value="Periplasmic binding protein-like II"/>
    <property type="match status" value="1"/>
</dbReference>
<evidence type="ECO:0000313" key="4">
    <source>
        <dbReference type="Proteomes" id="UP000766698"/>
    </source>
</evidence>
<dbReference type="InterPro" id="IPR030678">
    <property type="entry name" value="Peptide/Ni-bd"/>
</dbReference>
<dbReference type="PANTHER" id="PTHR30290">
    <property type="entry name" value="PERIPLASMIC BINDING COMPONENT OF ABC TRANSPORTER"/>
    <property type="match status" value="1"/>
</dbReference>
<dbReference type="PANTHER" id="PTHR30290:SF65">
    <property type="entry name" value="MONOACYL PHOSPHATIDYLINOSITOL TETRAMANNOSIDE-BINDING PROTEIN LPQW-RELATED"/>
    <property type="match status" value="1"/>
</dbReference>
<evidence type="ECO:0000313" key="3">
    <source>
        <dbReference type="EMBL" id="MBB1243300.1"/>
    </source>
</evidence>
<dbReference type="Pfam" id="PF00496">
    <property type="entry name" value="SBP_bac_5"/>
    <property type="match status" value="1"/>
</dbReference>
<reference evidence="4" key="1">
    <citation type="journal article" date="2020" name="Syst. Appl. Microbiol.">
        <title>Streptomyces alkaliterrae sp. nov., isolated from an alkaline soil, and emended descriptions of Streptomyces alkaliphilus, Streptomyces calidiresistens and Streptomyces durbertensis.</title>
        <authorList>
            <person name="Swiecimska M."/>
            <person name="Golinska P."/>
            <person name="Nouioui I."/>
            <person name="Wypij M."/>
            <person name="Rai M."/>
            <person name="Sangal V."/>
            <person name="Goodfellow M."/>
        </authorList>
    </citation>
    <scope>NUCLEOTIDE SEQUENCE [LARGE SCALE GENOMIC DNA]</scope>
    <source>
        <strain evidence="4">DSM 104538</strain>
    </source>
</reference>
<dbReference type="PIRSF" id="PIRSF002741">
    <property type="entry name" value="MppA"/>
    <property type="match status" value="1"/>
</dbReference>
<dbReference type="RefSeq" id="WP_182854698.1">
    <property type="nucleotide sequence ID" value="NZ_WMLF01000065.1"/>
</dbReference>
<accession>A0ABR6EEB7</accession>
<feature type="domain" description="Solute-binding protein family 5" evidence="2">
    <location>
        <begin position="77"/>
        <end position="413"/>
    </location>
</feature>
<dbReference type="Proteomes" id="UP000766698">
    <property type="component" value="Unassembled WGS sequence"/>
</dbReference>
<dbReference type="InterPro" id="IPR039424">
    <property type="entry name" value="SBP_5"/>
</dbReference>
<feature type="signal peptide" evidence="1">
    <location>
        <begin position="1"/>
        <end position="25"/>
    </location>
</feature>